<dbReference type="InterPro" id="IPR044862">
    <property type="entry name" value="Pro_4_hyd_alph_FE2OG_OXY"/>
</dbReference>
<keyword evidence="6" id="KW-0408">Iron</keyword>
<dbReference type="InterPro" id="IPR006620">
    <property type="entry name" value="Pro_4_hyd_alph"/>
</dbReference>
<reference evidence="9" key="1">
    <citation type="journal article" date="2011" name="Proc. Natl. Acad. Sci. U.S.A.">
        <title>Genomic insights into the physiology and ecology of the marine filamentous cyanobacterium Lyngbya majuscula.</title>
        <authorList>
            <person name="Jones A.C."/>
            <person name="Monroe E.A."/>
            <person name="Podell S."/>
            <person name="Hess W.R."/>
            <person name="Klages S."/>
            <person name="Esquenazi E."/>
            <person name="Niessen S."/>
            <person name="Hoover H."/>
            <person name="Rothmann M."/>
            <person name="Lasken R.S."/>
            <person name="Yates J.R.III."/>
            <person name="Reinhardt R."/>
            <person name="Kube M."/>
            <person name="Burkart M.D."/>
            <person name="Allen E.E."/>
            <person name="Dorrestein P.C."/>
            <person name="Gerwick W.H."/>
            <person name="Gerwick L."/>
        </authorList>
    </citation>
    <scope>NUCLEOTIDE SEQUENCE [LARGE SCALE GENOMIC DNA]</scope>
    <source>
        <strain evidence="9">3L</strain>
    </source>
</reference>
<dbReference type="RefSeq" id="WP_008190544.1">
    <property type="nucleotide sequence ID" value="NZ_GL890971.1"/>
</dbReference>
<gene>
    <name evidence="8" type="ORF">LYNGBM3L_70130</name>
</gene>
<keyword evidence="2" id="KW-0479">Metal-binding</keyword>
<dbReference type="EMBL" id="GL890971">
    <property type="protein sequence ID" value="EGJ28786.1"/>
    <property type="molecule type" value="Genomic_DNA"/>
</dbReference>
<evidence type="ECO:0000256" key="6">
    <source>
        <dbReference type="ARBA" id="ARBA00023004"/>
    </source>
</evidence>
<feature type="domain" description="Fe2OG dioxygenase" evidence="7">
    <location>
        <begin position="98"/>
        <end position="190"/>
    </location>
</feature>
<comment type="cofactor">
    <cofactor evidence="1">
        <name>L-ascorbate</name>
        <dbReference type="ChEBI" id="CHEBI:38290"/>
    </cofactor>
</comment>
<evidence type="ECO:0000313" key="8">
    <source>
        <dbReference type="EMBL" id="EGJ28786.1"/>
    </source>
</evidence>
<dbReference type="SMART" id="SM00702">
    <property type="entry name" value="P4Hc"/>
    <property type="match status" value="1"/>
</dbReference>
<evidence type="ECO:0000259" key="7">
    <source>
        <dbReference type="PROSITE" id="PS51471"/>
    </source>
</evidence>
<dbReference type="Gene3D" id="2.60.120.620">
    <property type="entry name" value="q2cbj1_9rhob like domain"/>
    <property type="match status" value="1"/>
</dbReference>
<dbReference type="OrthoDB" id="9812472at2"/>
<dbReference type="HOGENOM" id="CLU_106572_0_0_3"/>
<keyword evidence="3" id="KW-0847">Vitamin C</keyword>
<dbReference type="AlphaFoldDB" id="F4Y2E2"/>
<dbReference type="InterPro" id="IPR005123">
    <property type="entry name" value="Oxoglu/Fe-dep_dioxygenase_dom"/>
</dbReference>
<evidence type="ECO:0000256" key="2">
    <source>
        <dbReference type="ARBA" id="ARBA00022723"/>
    </source>
</evidence>
<dbReference type="eggNOG" id="COG3128">
    <property type="taxonomic scope" value="Bacteria"/>
</dbReference>
<dbReference type="Proteomes" id="UP000003959">
    <property type="component" value="Unassembled WGS sequence"/>
</dbReference>
<dbReference type="GO" id="GO:0005506">
    <property type="term" value="F:iron ion binding"/>
    <property type="evidence" value="ECO:0007669"/>
    <property type="project" value="InterPro"/>
</dbReference>
<keyword evidence="9" id="KW-1185">Reference proteome</keyword>
<organism evidence="8 9">
    <name type="scientific">Moorena producens 3L</name>
    <dbReference type="NCBI Taxonomy" id="489825"/>
    <lineage>
        <taxon>Bacteria</taxon>
        <taxon>Bacillati</taxon>
        <taxon>Cyanobacteriota</taxon>
        <taxon>Cyanophyceae</taxon>
        <taxon>Coleofasciculales</taxon>
        <taxon>Coleofasciculaceae</taxon>
        <taxon>Moorena</taxon>
    </lineage>
</organism>
<dbReference type="Pfam" id="PF13640">
    <property type="entry name" value="2OG-FeII_Oxy_3"/>
    <property type="match status" value="1"/>
</dbReference>
<name>F4Y2E2_9CYAN</name>
<evidence type="ECO:0000256" key="5">
    <source>
        <dbReference type="ARBA" id="ARBA00023002"/>
    </source>
</evidence>
<accession>F4Y2E2</accession>
<dbReference type="PROSITE" id="PS51471">
    <property type="entry name" value="FE2OG_OXY"/>
    <property type="match status" value="1"/>
</dbReference>
<evidence type="ECO:0000256" key="1">
    <source>
        <dbReference type="ARBA" id="ARBA00001961"/>
    </source>
</evidence>
<evidence type="ECO:0000313" key="9">
    <source>
        <dbReference type="Proteomes" id="UP000003959"/>
    </source>
</evidence>
<evidence type="ECO:0000256" key="3">
    <source>
        <dbReference type="ARBA" id="ARBA00022896"/>
    </source>
</evidence>
<dbReference type="PANTHER" id="PTHR10869:SF246">
    <property type="entry name" value="TRANSMEMBRANE PROLYL 4-HYDROXYLASE"/>
    <property type="match status" value="1"/>
</dbReference>
<protein>
    <submittedName>
        <fullName evidence="8">Uncharacterized iron-regulated protein</fullName>
    </submittedName>
</protein>
<proteinExistence type="predicted"/>
<keyword evidence="4" id="KW-0223">Dioxygenase</keyword>
<dbReference type="GO" id="GO:0031418">
    <property type="term" value="F:L-ascorbic acid binding"/>
    <property type="evidence" value="ECO:0007669"/>
    <property type="project" value="UniProtKB-KW"/>
</dbReference>
<dbReference type="InterPro" id="IPR045054">
    <property type="entry name" value="P4HA-like"/>
</dbReference>
<evidence type="ECO:0000256" key="4">
    <source>
        <dbReference type="ARBA" id="ARBA00022964"/>
    </source>
</evidence>
<dbReference type="GO" id="GO:0004656">
    <property type="term" value="F:procollagen-proline 4-dioxygenase activity"/>
    <property type="evidence" value="ECO:0007669"/>
    <property type="project" value="TreeGrafter"/>
</dbReference>
<keyword evidence="5" id="KW-0560">Oxidoreductase</keyword>
<sequence>MSIVVSPQPPHQHLMTFPGVLSIGECVDLVEDAAKHELEEAKIRVGHDYSKQVIDRSYRWAHLLKIPQLTEYSWLYQRLIACADQANEVFNFNIEKEFSEPILLLRYGIGGHYKEHTDVNKGVIGGRRISIVVQLSPPEDYEGGSLIFRKAVQVASTEQGSATLFPSSWIHQVQPVTRGTRFALVAWINSRIFDGV</sequence>
<dbReference type="PANTHER" id="PTHR10869">
    <property type="entry name" value="PROLYL 4-HYDROXYLASE ALPHA SUBUNIT"/>
    <property type="match status" value="1"/>
</dbReference>